<keyword evidence="6" id="KW-1185">Reference proteome</keyword>
<feature type="region of interest" description="Disordered" evidence="4">
    <location>
        <begin position="391"/>
        <end position="431"/>
    </location>
</feature>
<feature type="compositionally biased region" description="Gly residues" evidence="4">
    <location>
        <begin position="420"/>
        <end position="429"/>
    </location>
</feature>
<dbReference type="InterPro" id="IPR032675">
    <property type="entry name" value="LRR_dom_sf"/>
</dbReference>
<proteinExistence type="predicted"/>
<evidence type="ECO:0000256" key="2">
    <source>
        <dbReference type="ARBA" id="ARBA00022614"/>
    </source>
</evidence>
<sequence>MPPPAPRRGPARPGALAAAPAAIDGSSAATAKAIAAGRTSGAIALPARGLAAIPAAVYDPDAGGCDGGGAWWEAAHLTRLDLSRNEISAVPPQLELPPGLAQLSELRALTLSGNPLGALPPPAAGRAALGRSGSSLAARRVAADAAWGGAAAAADADAAGPGAGLPDEAAALPALASLAAADCGLESLPDALGDARAQPALAALALSGNRLARLPPGLAGASALVRLELAGNRLARLEGAMVLGWQALRELDVSDNQLELGALPRLRCLHARRNRLAALPDALAGCSSLVELHVGFNAIEALPEALGRVRGLAVLELRHNLLTEFPAALCGLPLTLLDLTANSLRSLPPELGLMTTLRSVPLDGNPLKLVRREVWAGPVSALLEHLRSRLPDPAARPADGPPAPPSAAVQPRPAARPPSGGAGGVGSAAGAGAAAAPGGCRELMLQGRGLSDLPHEMSDPAAAAALARADLGKNPALGAAIARRGGLPAMPRLRGLGLAGCGVAEWPLPRQGPSGGGEPAAEGGALAALQSLDLRGNPLSELPAGGLSCCPDLRLLDLSGAPASAVARMPPPFLAPAPRLEALLLAGCRMAAAPWGALRAAAGGLRRLDLSGNDLSDLPPFISEFKRLEELDLSNNALTGLPPQLGLLAPSRGGALRALMVGGNAIRTVRRPLLEGSTPALLDYLLTRLPE</sequence>
<accession>A0A2V0PK01</accession>
<comment type="caution">
    <text evidence="5">The sequence shown here is derived from an EMBL/GenBank/DDBJ whole genome shotgun (WGS) entry which is preliminary data.</text>
</comment>
<gene>
    <name evidence="5" type="ORF">Rsub_12736</name>
</gene>
<evidence type="ECO:0000256" key="1">
    <source>
        <dbReference type="ARBA" id="ARBA00004430"/>
    </source>
</evidence>
<dbReference type="OrthoDB" id="660555at2759"/>
<dbReference type="Proteomes" id="UP000247498">
    <property type="component" value="Unassembled WGS sequence"/>
</dbReference>
<dbReference type="Pfam" id="PF00560">
    <property type="entry name" value="LRR_1"/>
    <property type="match status" value="1"/>
</dbReference>
<evidence type="ECO:0000256" key="4">
    <source>
        <dbReference type="SAM" id="MobiDB-lite"/>
    </source>
</evidence>
<keyword evidence="3" id="KW-0677">Repeat</keyword>
<dbReference type="SMART" id="SM00369">
    <property type="entry name" value="LRR_TYP"/>
    <property type="match status" value="11"/>
</dbReference>
<dbReference type="SMART" id="SM00364">
    <property type="entry name" value="LRR_BAC"/>
    <property type="match status" value="9"/>
</dbReference>
<dbReference type="InterPro" id="IPR050216">
    <property type="entry name" value="LRR_domain-containing"/>
</dbReference>
<evidence type="ECO:0000313" key="5">
    <source>
        <dbReference type="EMBL" id="GBG00125.1"/>
    </source>
</evidence>
<comment type="subcellular location">
    <subcellularLocation>
        <location evidence="1">Cytoplasm</location>
        <location evidence="1">Cytoskeleton</location>
        <location evidence="1">Cilium axoneme</location>
    </subcellularLocation>
</comment>
<dbReference type="EMBL" id="BDRX01000194">
    <property type="protein sequence ID" value="GBG00125.1"/>
    <property type="molecule type" value="Genomic_DNA"/>
</dbReference>
<feature type="compositionally biased region" description="Low complexity" evidence="4">
    <location>
        <begin position="406"/>
        <end position="419"/>
    </location>
</feature>
<dbReference type="InParanoid" id="A0A2V0PK01"/>
<dbReference type="GO" id="GO:0005930">
    <property type="term" value="C:axoneme"/>
    <property type="evidence" value="ECO:0007669"/>
    <property type="project" value="UniProtKB-SubCell"/>
</dbReference>
<dbReference type="PROSITE" id="PS51450">
    <property type="entry name" value="LRR"/>
    <property type="match status" value="3"/>
</dbReference>
<dbReference type="Gene3D" id="3.80.10.10">
    <property type="entry name" value="Ribonuclease Inhibitor"/>
    <property type="match status" value="3"/>
</dbReference>
<evidence type="ECO:0000313" key="6">
    <source>
        <dbReference type="Proteomes" id="UP000247498"/>
    </source>
</evidence>
<dbReference type="InterPro" id="IPR025875">
    <property type="entry name" value="Leu-rich_rpt_4"/>
</dbReference>
<dbReference type="AlphaFoldDB" id="A0A2V0PK01"/>
<dbReference type="Pfam" id="PF13516">
    <property type="entry name" value="LRR_6"/>
    <property type="match status" value="1"/>
</dbReference>
<dbReference type="PANTHER" id="PTHR48051:SF25">
    <property type="entry name" value="LEUCINE RICH REPEAT PROTEIN"/>
    <property type="match status" value="1"/>
</dbReference>
<reference evidence="5 6" key="1">
    <citation type="journal article" date="2018" name="Sci. Rep.">
        <title>Raphidocelis subcapitata (=Pseudokirchneriella subcapitata) provides an insight into genome evolution and environmental adaptations in the Sphaeropleales.</title>
        <authorList>
            <person name="Suzuki S."/>
            <person name="Yamaguchi H."/>
            <person name="Nakajima N."/>
            <person name="Kawachi M."/>
        </authorList>
    </citation>
    <scope>NUCLEOTIDE SEQUENCE [LARGE SCALE GENOMIC DNA]</scope>
    <source>
        <strain evidence="5 6">NIES-35</strain>
    </source>
</reference>
<dbReference type="InterPro" id="IPR003591">
    <property type="entry name" value="Leu-rich_rpt_typical-subtyp"/>
</dbReference>
<evidence type="ECO:0000256" key="3">
    <source>
        <dbReference type="ARBA" id="ARBA00022737"/>
    </source>
</evidence>
<dbReference type="InterPro" id="IPR001611">
    <property type="entry name" value="Leu-rich_rpt"/>
</dbReference>
<dbReference type="Pfam" id="PF12799">
    <property type="entry name" value="LRR_4"/>
    <property type="match status" value="1"/>
</dbReference>
<dbReference type="FunCoup" id="A0A2V0PK01">
    <property type="interactions" value="1593"/>
</dbReference>
<dbReference type="PANTHER" id="PTHR48051">
    <property type="match status" value="1"/>
</dbReference>
<organism evidence="5 6">
    <name type="scientific">Raphidocelis subcapitata</name>
    <dbReference type="NCBI Taxonomy" id="307507"/>
    <lineage>
        <taxon>Eukaryota</taxon>
        <taxon>Viridiplantae</taxon>
        <taxon>Chlorophyta</taxon>
        <taxon>core chlorophytes</taxon>
        <taxon>Chlorophyceae</taxon>
        <taxon>CS clade</taxon>
        <taxon>Sphaeropleales</taxon>
        <taxon>Selenastraceae</taxon>
        <taxon>Raphidocelis</taxon>
    </lineage>
</organism>
<dbReference type="SUPFAM" id="SSF52058">
    <property type="entry name" value="L domain-like"/>
    <property type="match status" value="1"/>
</dbReference>
<name>A0A2V0PK01_9CHLO</name>
<protein>
    <submittedName>
        <fullName evidence="5">Uncharacterized protein</fullName>
    </submittedName>
</protein>
<keyword evidence="2" id="KW-0433">Leucine-rich repeat</keyword>
<dbReference type="STRING" id="307507.A0A2V0PK01"/>